<dbReference type="AlphaFoldDB" id="A0A6M3L0J5"/>
<sequence length="104" mass="12187">MSKCKFKYSNHLTCNHPCQIKSVDKSTSIVDAVRDKKGNILTLRCWHPILEYEDYCHNHLKMLKGQIVPVELSAIPKETIKKIAAARERWNGQFLVKKMKYKDR</sequence>
<evidence type="ECO:0000313" key="1">
    <source>
        <dbReference type="EMBL" id="QJA87174.1"/>
    </source>
</evidence>
<gene>
    <name evidence="1" type="ORF">MM415B03040_0012</name>
</gene>
<reference evidence="1" key="1">
    <citation type="submission" date="2020-03" db="EMBL/GenBank/DDBJ databases">
        <title>The deep terrestrial virosphere.</title>
        <authorList>
            <person name="Holmfeldt K."/>
            <person name="Nilsson E."/>
            <person name="Simone D."/>
            <person name="Lopez-Fernandez M."/>
            <person name="Wu X."/>
            <person name="de Brujin I."/>
            <person name="Lundin D."/>
            <person name="Andersson A."/>
            <person name="Bertilsson S."/>
            <person name="Dopson M."/>
        </authorList>
    </citation>
    <scope>NUCLEOTIDE SEQUENCE</scope>
    <source>
        <strain evidence="1">MM415B03040</strain>
    </source>
</reference>
<dbReference type="EMBL" id="MT142686">
    <property type="protein sequence ID" value="QJA87174.1"/>
    <property type="molecule type" value="Genomic_DNA"/>
</dbReference>
<proteinExistence type="predicted"/>
<name>A0A6M3L0J5_9ZZZZ</name>
<accession>A0A6M3L0J5</accession>
<protein>
    <submittedName>
        <fullName evidence="1">Uncharacterized protein</fullName>
    </submittedName>
</protein>
<organism evidence="1">
    <name type="scientific">viral metagenome</name>
    <dbReference type="NCBI Taxonomy" id="1070528"/>
    <lineage>
        <taxon>unclassified sequences</taxon>
        <taxon>metagenomes</taxon>
        <taxon>organismal metagenomes</taxon>
    </lineage>
</organism>